<dbReference type="GO" id="GO:0008168">
    <property type="term" value="F:methyltransferase activity"/>
    <property type="evidence" value="ECO:0007669"/>
    <property type="project" value="UniProtKB-KW"/>
</dbReference>
<dbReference type="InterPro" id="IPR023095">
    <property type="entry name" value="Ade_MeTrfase_dom_2"/>
</dbReference>
<accession>A0ABX8BCW9</accession>
<dbReference type="RefSeq" id="WP_211430653.1">
    <property type="nucleotide sequence ID" value="NZ_CP072649.1"/>
</dbReference>
<dbReference type="PANTHER" id="PTHR30481">
    <property type="entry name" value="DNA ADENINE METHYLASE"/>
    <property type="match status" value="1"/>
</dbReference>
<evidence type="ECO:0000256" key="2">
    <source>
        <dbReference type="ARBA" id="ARBA00011900"/>
    </source>
</evidence>
<dbReference type="Proteomes" id="UP000676506">
    <property type="component" value="Chromosome 2"/>
</dbReference>
<evidence type="ECO:0000313" key="8">
    <source>
        <dbReference type="Proteomes" id="UP000676506"/>
    </source>
</evidence>
<name>A0ABX8BCW9_9BACT</name>
<evidence type="ECO:0000256" key="3">
    <source>
        <dbReference type="ARBA" id="ARBA00022603"/>
    </source>
</evidence>
<sequence length="288" mass="33445">MMKSPLRYPGGKSRALHQMKFLLPQAFEEYREPFVGGGSFFIYLRQAYPQLRMWINDLNPELYYFWKHAQADSETLASEILKIKSKRKNGQALFDELTRMDVSALSEFERAVRFFVLNRITFSGVVESGGYSKLAFTARFTESSIRRVAQIGKLLEGIKITNSDYRELLLDGGKEVFTFLDPPYFKATKSRLYGKKGILHTGFSHDEFSVEMRACKHSWLITYDDSPEIRNNFSFANIYDWQLQYGMNNYKQGRAEKGSELFIANYTLHVKRKAESTEGEKFEQLALI</sequence>
<protein>
    <recommendedName>
        <fullName evidence="2">site-specific DNA-methyltransferase (adenine-specific)</fullName>
        <ecNumber evidence="2">2.1.1.72</ecNumber>
    </recommendedName>
</protein>
<comment type="similarity">
    <text evidence="1">Belongs to the N(4)/N(6)-methyltransferase family.</text>
</comment>
<dbReference type="InterPro" id="IPR029063">
    <property type="entry name" value="SAM-dependent_MTases_sf"/>
</dbReference>
<keyword evidence="3 7" id="KW-0489">Methyltransferase</keyword>
<gene>
    <name evidence="7" type="ORF">J8C06_14420</name>
</gene>
<evidence type="ECO:0000256" key="6">
    <source>
        <dbReference type="ARBA" id="ARBA00047942"/>
    </source>
</evidence>
<evidence type="ECO:0000256" key="5">
    <source>
        <dbReference type="ARBA" id="ARBA00022691"/>
    </source>
</evidence>
<dbReference type="PIRSF" id="PIRSF000398">
    <property type="entry name" value="M_m6A_EcoRV"/>
    <property type="match status" value="1"/>
</dbReference>
<keyword evidence="8" id="KW-1185">Reference proteome</keyword>
<dbReference type="EMBL" id="CP072649">
    <property type="protein sequence ID" value="QUW04764.1"/>
    <property type="molecule type" value="Genomic_DNA"/>
</dbReference>
<dbReference type="EC" id="2.1.1.72" evidence="2"/>
<dbReference type="InterPro" id="IPR012263">
    <property type="entry name" value="M_m6A_EcoRV"/>
</dbReference>
<dbReference type="Pfam" id="PF02086">
    <property type="entry name" value="MethyltransfD12"/>
    <property type="match status" value="1"/>
</dbReference>
<dbReference type="PRINTS" id="PR00505">
    <property type="entry name" value="D12N6MTFRASE"/>
</dbReference>
<dbReference type="PANTHER" id="PTHR30481:SF2">
    <property type="entry name" value="SITE-SPECIFIC DNA-METHYLTRANSFERASE (ADENINE-SPECIFIC)"/>
    <property type="match status" value="1"/>
</dbReference>
<organism evidence="7 8">
    <name type="scientific">Chloracidobacterium validum</name>
    <dbReference type="NCBI Taxonomy" id="2821543"/>
    <lineage>
        <taxon>Bacteria</taxon>
        <taxon>Pseudomonadati</taxon>
        <taxon>Acidobacteriota</taxon>
        <taxon>Terriglobia</taxon>
        <taxon>Terriglobales</taxon>
        <taxon>Acidobacteriaceae</taxon>
        <taxon>Chloracidobacterium</taxon>
    </lineage>
</organism>
<evidence type="ECO:0000313" key="7">
    <source>
        <dbReference type="EMBL" id="QUW04764.1"/>
    </source>
</evidence>
<keyword evidence="5" id="KW-0949">S-adenosyl-L-methionine</keyword>
<proteinExistence type="inferred from homology"/>
<dbReference type="InterPro" id="IPR012327">
    <property type="entry name" value="MeTrfase_D12"/>
</dbReference>
<comment type="catalytic activity">
    <reaction evidence="6">
        <text>a 2'-deoxyadenosine in DNA + S-adenosyl-L-methionine = an N(6)-methyl-2'-deoxyadenosine in DNA + S-adenosyl-L-homocysteine + H(+)</text>
        <dbReference type="Rhea" id="RHEA:15197"/>
        <dbReference type="Rhea" id="RHEA-COMP:12418"/>
        <dbReference type="Rhea" id="RHEA-COMP:12419"/>
        <dbReference type="ChEBI" id="CHEBI:15378"/>
        <dbReference type="ChEBI" id="CHEBI:57856"/>
        <dbReference type="ChEBI" id="CHEBI:59789"/>
        <dbReference type="ChEBI" id="CHEBI:90615"/>
        <dbReference type="ChEBI" id="CHEBI:90616"/>
        <dbReference type="EC" id="2.1.1.72"/>
    </reaction>
</comment>
<dbReference type="Gene3D" id="3.40.50.150">
    <property type="entry name" value="Vaccinia Virus protein VP39"/>
    <property type="match status" value="1"/>
</dbReference>
<dbReference type="Gene3D" id="1.10.1020.10">
    <property type="entry name" value="Adenine-specific Methyltransferase, Domain 2"/>
    <property type="match status" value="1"/>
</dbReference>
<keyword evidence="4" id="KW-0808">Transferase</keyword>
<evidence type="ECO:0000256" key="1">
    <source>
        <dbReference type="ARBA" id="ARBA00006594"/>
    </source>
</evidence>
<dbReference type="GO" id="GO:0032259">
    <property type="term" value="P:methylation"/>
    <property type="evidence" value="ECO:0007669"/>
    <property type="project" value="UniProtKB-KW"/>
</dbReference>
<dbReference type="SUPFAM" id="SSF53335">
    <property type="entry name" value="S-adenosyl-L-methionine-dependent methyltransferases"/>
    <property type="match status" value="1"/>
</dbReference>
<evidence type="ECO:0000256" key="4">
    <source>
        <dbReference type="ARBA" id="ARBA00022679"/>
    </source>
</evidence>
<reference evidence="7 8" key="1">
    <citation type="submission" date="2021-03" db="EMBL/GenBank/DDBJ databases">
        <title>Genomic and phenotypic characterization of Chloracidobacterium isolates provides evidence for multiple species.</title>
        <authorList>
            <person name="Saini M.K."/>
            <person name="Costas A.M.G."/>
            <person name="Tank M."/>
            <person name="Bryant D.A."/>
        </authorList>
    </citation>
    <scope>NUCLEOTIDE SEQUENCE [LARGE SCALE GENOMIC DNA]</scope>
    <source>
        <strain evidence="7 8">BV2-C</strain>
    </source>
</reference>